<dbReference type="EMBL" id="WBOS01000022">
    <property type="protein sequence ID" value="KAB2328947.1"/>
    <property type="molecule type" value="Genomic_DNA"/>
</dbReference>
<dbReference type="RefSeq" id="WP_151537245.1">
    <property type="nucleotide sequence ID" value="NZ_WBOS01000022.1"/>
</dbReference>
<dbReference type="Proteomes" id="UP000481030">
    <property type="component" value="Unassembled WGS sequence"/>
</dbReference>
<name>A0A6L3V0G0_9BACI</name>
<keyword evidence="2" id="KW-1185">Reference proteome</keyword>
<organism evidence="1 2">
    <name type="scientific">Cytobacillus depressus</name>
    <dbReference type="NCBI Taxonomy" id="1602942"/>
    <lineage>
        <taxon>Bacteria</taxon>
        <taxon>Bacillati</taxon>
        <taxon>Bacillota</taxon>
        <taxon>Bacilli</taxon>
        <taxon>Bacillales</taxon>
        <taxon>Bacillaceae</taxon>
        <taxon>Cytobacillus</taxon>
    </lineage>
</organism>
<evidence type="ECO:0000313" key="1">
    <source>
        <dbReference type="EMBL" id="KAB2328947.1"/>
    </source>
</evidence>
<reference evidence="1 2" key="1">
    <citation type="journal article" date="2016" name="Antonie Van Leeuwenhoek">
        <title>Bacillus depressus sp. nov., isolated from soil of a sunflower field.</title>
        <authorList>
            <person name="Wei X."/>
            <person name="Xin D."/>
            <person name="Xin Y."/>
            <person name="Zhang H."/>
            <person name="Wang T."/>
            <person name="Zhang J."/>
        </authorList>
    </citation>
    <scope>NUCLEOTIDE SEQUENCE [LARGE SCALE GENOMIC DNA]</scope>
    <source>
        <strain evidence="1 2">BZ1</strain>
    </source>
</reference>
<proteinExistence type="predicted"/>
<accession>A0A6L3V0G0</accession>
<comment type="caution">
    <text evidence="1">The sequence shown here is derived from an EMBL/GenBank/DDBJ whole genome shotgun (WGS) entry which is preliminary data.</text>
</comment>
<dbReference type="AlphaFoldDB" id="A0A6L3V0G0"/>
<protein>
    <submittedName>
        <fullName evidence="1">Uncharacterized protein</fullName>
    </submittedName>
</protein>
<evidence type="ECO:0000313" key="2">
    <source>
        <dbReference type="Proteomes" id="UP000481030"/>
    </source>
</evidence>
<sequence>MKIRLVTYPQEDFPKEKQEVYHQDFITFDVETTWLEKTLEAWNWGTLEEFISEYTWDDSERIFREYQNRKDT</sequence>
<gene>
    <name evidence="1" type="ORF">F7731_23630</name>
</gene>